<reference evidence="2 3" key="1">
    <citation type="submission" date="2014-01" db="EMBL/GenBank/DDBJ databases">
        <title>Draft genome sequencing of Bacillus alcalophilus CGMCC 1.3604.</title>
        <authorList>
            <person name="Yang J."/>
            <person name="Diao L."/>
            <person name="Yang S."/>
        </authorList>
    </citation>
    <scope>NUCLEOTIDE SEQUENCE [LARGE SCALE GENOMIC DNA]</scope>
    <source>
        <strain evidence="2 3">CGMCC 1.3604</strain>
    </source>
</reference>
<evidence type="ECO:0000256" key="1">
    <source>
        <dbReference type="SAM" id="MobiDB-lite"/>
    </source>
</evidence>
<dbReference type="EMBL" id="JALP01000091">
    <property type="protein sequence ID" value="THG91092.1"/>
    <property type="molecule type" value="Genomic_DNA"/>
</dbReference>
<comment type="caution">
    <text evidence="2">The sequence shown here is derived from an EMBL/GenBank/DDBJ whole genome shotgun (WGS) entry which is preliminary data.</text>
</comment>
<evidence type="ECO:0000313" key="3">
    <source>
        <dbReference type="Proteomes" id="UP000297014"/>
    </source>
</evidence>
<evidence type="ECO:0000313" key="2">
    <source>
        <dbReference type="EMBL" id="THG91092.1"/>
    </source>
</evidence>
<gene>
    <name evidence="2" type="ORF">AJ85_06990</name>
</gene>
<dbReference type="RefSeq" id="WP_268746797.1">
    <property type="nucleotide sequence ID" value="NZ_ALPT02000020.1"/>
</dbReference>
<organism evidence="2 3">
    <name type="scientific">Alkalihalobacillus alcalophilus ATCC 27647 = CGMCC 1.3604</name>
    <dbReference type="NCBI Taxonomy" id="1218173"/>
    <lineage>
        <taxon>Bacteria</taxon>
        <taxon>Bacillati</taxon>
        <taxon>Bacillota</taxon>
        <taxon>Bacilli</taxon>
        <taxon>Bacillales</taxon>
        <taxon>Bacillaceae</taxon>
        <taxon>Alkalihalobacillus</taxon>
    </lineage>
</organism>
<accession>A0A4V3X8P6</accession>
<protein>
    <submittedName>
        <fullName evidence="2">Uncharacterized protein</fullName>
    </submittedName>
</protein>
<dbReference type="AlphaFoldDB" id="A0A4V3X8P6"/>
<proteinExistence type="predicted"/>
<dbReference type="Proteomes" id="UP000297014">
    <property type="component" value="Unassembled WGS sequence"/>
</dbReference>
<name>A0A4V3X8P6_ALKAL</name>
<sequence>MPKAAEKEPQRESKDVNEAKSNRKEHNGLVFRQLFLCKLNYK</sequence>
<feature type="region of interest" description="Disordered" evidence="1">
    <location>
        <begin position="1"/>
        <end position="24"/>
    </location>
</feature>